<evidence type="ECO:0000256" key="2">
    <source>
        <dbReference type="ARBA" id="ARBA00022840"/>
    </source>
</evidence>
<feature type="domain" description="Sigma-54 factor interaction" evidence="7">
    <location>
        <begin position="149"/>
        <end position="377"/>
    </location>
</feature>
<evidence type="ECO:0000256" key="5">
    <source>
        <dbReference type="PROSITE-ProRule" id="PRU00169"/>
    </source>
</evidence>
<protein>
    <submittedName>
        <fullName evidence="9">Sigma-54-dependent Fis family transcriptional regulator</fullName>
    </submittedName>
</protein>
<dbReference type="Gene3D" id="1.10.10.60">
    <property type="entry name" value="Homeodomain-like"/>
    <property type="match status" value="1"/>
</dbReference>
<evidence type="ECO:0000256" key="1">
    <source>
        <dbReference type="ARBA" id="ARBA00022741"/>
    </source>
</evidence>
<dbReference type="PROSITE" id="PS50045">
    <property type="entry name" value="SIGMA54_INTERACT_4"/>
    <property type="match status" value="1"/>
</dbReference>
<dbReference type="InterPro" id="IPR011006">
    <property type="entry name" value="CheY-like_superfamily"/>
</dbReference>
<dbReference type="GO" id="GO:0043565">
    <property type="term" value="F:sequence-specific DNA binding"/>
    <property type="evidence" value="ECO:0007669"/>
    <property type="project" value="InterPro"/>
</dbReference>
<keyword evidence="3" id="KW-0805">Transcription regulation</keyword>
<dbReference type="GO" id="GO:0006355">
    <property type="term" value="P:regulation of DNA-templated transcription"/>
    <property type="evidence" value="ECO:0007669"/>
    <property type="project" value="InterPro"/>
</dbReference>
<comment type="caution">
    <text evidence="9">The sequence shown here is derived from an EMBL/GenBank/DDBJ whole genome shotgun (WGS) entry which is preliminary data.</text>
</comment>
<evidence type="ECO:0000259" key="8">
    <source>
        <dbReference type="PROSITE" id="PS50110"/>
    </source>
</evidence>
<evidence type="ECO:0000313" key="9">
    <source>
        <dbReference type="EMBL" id="HCO24503.1"/>
    </source>
</evidence>
<dbReference type="PROSITE" id="PS00688">
    <property type="entry name" value="SIGMA54_INTERACT_3"/>
    <property type="match status" value="1"/>
</dbReference>
<name>A0A3D3R6P5_9PLAN</name>
<dbReference type="PROSITE" id="PS50110">
    <property type="entry name" value="RESPONSE_REGULATORY"/>
    <property type="match status" value="1"/>
</dbReference>
<dbReference type="Pfam" id="PF00158">
    <property type="entry name" value="Sigma54_activat"/>
    <property type="match status" value="1"/>
</dbReference>
<evidence type="ECO:0000256" key="3">
    <source>
        <dbReference type="ARBA" id="ARBA00023015"/>
    </source>
</evidence>
<dbReference type="Gene3D" id="1.10.8.60">
    <property type="match status" value="1"/>
</dbReference>
<dbReference type="InterPro" id="IPR025944">
    <property type="entry name" value="Sigma_54_int_dom_CS"/>
</dbReference>
<sequence length="465" mass="51801">MTNSPQHRILIADDEPLYLRTTGELLRKSGYDCVCVPNAQQALEALQTQPFDLILSDLNMPGNFKLELLRAGRSNWSHIPLIVVTGVPSIHSAIESIRLGITDYLLKPVKFEDLLSSVRRAISSTEKTPPPATTEDRGPLNLSDRYPEIIGNSAPVMELLEIIDRLAESDANVLITGESGTGKEVVARAIHQHSHRKKHNFQVIDCTAIPESLFESVLYGHVKGSFTGAVKDQAGLLSLCHQGTAFFDELGELPLTSQAKLLRAIQESKFTPVGKNSQIEVDTRFISATNRDLDTEVKEGRFRQDLFYRLGVIHIELPPLRDRGTDILQLAEHFLPELKPVKSPVNGFSAETLECFQQYRWPGNIRELRNVIERAATLSRTDCIELNDLPEQLRRQETNGQASSLDLQTASRNEAVETAEHSYLASLLEKYAGNISQAAQQAGLSRQGMHKLLKKHGLSANDYRN</sequence>
<feature type="modified residue" description="4-aspartylphosphate" evidence="5">
    <location>
        <position position="57"/>
    </location>
</feature>
<dbReference type="InterPro" id="IPR025662">
    <property type="entry name" value="Sigma_54_int_dom_ATP-bd_1"/>
</dbReference>
<dbReference type="GO" id="GO:0005524">
    <property type="term" value="F:ATP binding"/>
    <property type="evidence" value="ECO:0007669"/>
    <property type="project" value="UniProtKB-KW"/>
</dbReference>
<dbReference type="Pfam" id="PF02954">
    <property type="entry name" value="HTH_8"/>
    <property type="match status" value="1"/>
</dbReference>
<dbReference type="InterPro" id="IPR009057">
    <property type="entry name" value="Homeodomain-like_sf"/>
</dbReference>
<dbReference type="GO" id="GO:0000160">
    <property type="term" value="P:phosphorelay signal transduction system"/>
    <property type="evidence" value="ECO:0007669"/>
    <property type="project" value="InterPro"/>
</dbReference>
<keyword evidence="1" id="KW-0547">Nucleotide-binding</keyword>
<keyword evidence="2" id="KW-0067">ATP-binding</keyword>
<dbReference type="SUPFAM" id="SSF46689">
    <property type="entry name" value="Homeodomain-like"/>
    <property type="match status" value="1"/>
</dbReference>
<dbReference type="SUPFAM" id="SSF52172">
    <property type="entry name" value="CheY-like"/>
    <property type="match status" value="1"/>
</dbReference>
<proteinExistence type="predicted"/>
<dbReference type="EMBL" id="DQAY01000098">
    <property type="protein sequence ID" value="HCO24503.1"/>
    <property type="molecule type" value="Genomic_DNA"/>
</dbReference>
<dbReference type="Pfam" id="PF00072">
    <property type="entry name" value="Response_reg"/>
    <property type="match status" value="1"/>
</dbReference>
<dbReference type="AlphaFoldDB" id="A0A3D3R6P5"/>
<dbReference type="InterPro" id="IPR003593">
    <property type="entry name" value="AAA+_ATPase"/>
</dbReference>
<keyword evidence="4" id="KW-0804">Transcription</keyword>
<gene>
    <name evidence="9" type="ORF">DIT97_16265</name>
</gene>
<dbReference type="InterPro" id="IPR002078">
    <property type="entry name" value="Sigma_54_int"/>
</dbReference>
<dbReference type="FunFam" id="3.40.50.300:FF:000006">
    <property type="entry name" value="DNA-binding transcriptional regulator NtrC"/>
    <property type="match status" value="1"/>
</dbReference>
<dbReference type="Pfam" id="PF25601">
    <property type="entry name" value="AAA_lid_14"/>
    <property type="match status" value="1"/>
</dbReference>
<evidence type="ECO:0000256" key="6">
    <source>
        <dbReference type="SAM" id="MobiDB-lite"/>
    </source>
</evidence>
<dbReference type="SMART" id="SM00382">
    <property type="entry name" value="AAA"/>
    <property type="match status" value="1"/>
</dbReference>
<accession>A0A3D3R6P5</accession>
<dbReference type="InterPro" id="IPR002197">
    <property type="entry name" value="HTH_Fis"/>
</dbReference>
<dbReference type="SMART" id="SM00448">
    <property type="entry name" value="REC"/>
    <property type="match status" value="1"/>
</dbReference>
<evidence type="ECO:0000313" key="10">
    <source>
        <dbReference type="Proteomes" id="UP000263642"/>
    </source>
</evidence>
<reference evidence="9 10" key="1">
    <citation type="journal article" date="2018" name="Nat. Biotechnol.">
        <title>A standardized bacterial taxonomy based on genome phylogeny substantially revises the tree of life.</title>
        <authorList>
            <person name="Parks D.H."/>
            <person name="Chuvochina M."/>
            <person name="Waite D.W."/>
            <person name="Rinke C."/>
            <person name="Skarshewski A."/>
            <person name="Chaumeil P.A."/>
            <person name="Hugenholtz P."/>
        </authorList>
    </citation>
    <scope>NUCLEOTIDE SEQUENCE [LARGE SCALE GENOMIC DNA]</scope>
    <source>
        <strain evidence="9">UBA9375</strain>
    </source>
</reference>
<dbReference type="CDD" id="cd00009">
    <property type="entry name" value="AAA"/>
    <property type="match status" value="1"/>
</dbReference>
<dbReference type="InterPro" id="IPR001789">
    <property type="entry name" value="Sig_transdc_resp-reg_receiver"/>
</dbReference>
<dbReference type="Gene3D" id="3.40.50.2300">
    <property type="match status" value="1"/>
</dbReference>
<organism evidence="9 10">
    <name type="scientific">Gimesia maris</name>
    <dbReference type="NCBI Taxonomy" id="122"/>
    <lineage>
        <taxon>Bacteria</taxon>
        <taxon>Pseudomonadati</taxon>
        <taxon>Planctomycetota</taxon>
        <taxon>Planctomycetia</taxon>
        <taxon>Planctomycetales</taxon>
        <taxon>Planctomycetaceae</taxon>
        <taxon>Gimesia</taxon>
    </lineage>
</organism>
<feature type="domain" description="Response regulatory" evidence="8">
    <location>
        <begin position="8"/>
        <end position="122"/>
    </location>
</feature>
<dbReference type="InterPro" id="IPR027417">
    <property type="entry name" value="P-loop_NTPase"/>
</dbReference>
<dbReference type="PROSITE" id="PS00675">
    <property type="entry name" value="SIGMA54_INTERACT_1"/>
    <property type="match status" value="1"/>
</dbReference>
<dbReference type="Gene3D" id="3.40.50.300">
    <property type="entry name" value="P-loop containing nucleotide triphosphate hydrolases"/>
    <property type="match status" value="1"/>
</dbReference>
<evidence type="ECO:0000259" key="7">
    <source>
        <dbReference type="PROSITE" id="PS50045"/>
    </source>
</evidence>
<dbReference type="PANTHER" id="PTHR32071:SF122">
    <property type="entry name" value="SIGMA FACTOR"/>
    <property type="match status" value="1"/>
</dbReference>
<dbReference type="PRINTS" id="PR01590">
    <property type="entry name" value="HTHFIS"/>
</dbReference>
<dbReference type="SUPFAM" id="SSF52540">
    <property type="entry name" value="P-loop containing nucleoside triphosphate hydrolases"/>
    <property type="match status" value="1"/>
</dbReference>
<dbReference type="PANTHER" id="PTHR32071">
    <property type="entry name" value="TRANSCRIPTIONAL REGULATORY PROTEIN"/>
    <property type="match status" value="1"/>
</dbReference>
<keyword evidence="5" id="KW-0597">Phosphoprotein</keyword>
<dbReference type="InterPro" id="IPR058031">
    <property type="entry name" value="AAA_lid_NorR"/>
</dbReference>
<dbReference type="CDD" id="cd00156">
    <property type="entry name" value="REC"/>
    <property type="match status" value="1"/>
</dbReference>
<feature type="region of interest" description="Disordered" evidence="6">
    <location>
        <begin position="122"/>
        <end position="144"/>
    </location>
</feature>
<dbReference type="Proteomes" id="UP000263642">
    <property type="component" value="Unassembled WGS sequence"/>
</dbReference>
<evidence type="ECO:0000256" key="4">
    <source>
        <dbReference type="ARBA" id="ARBA00023163"/>
    </source>
</evidence>